<reference evidence="9" key="1">
    <citation type="submission" date="2025-08" db="UniProtKB">
        <authorList>
            <consortium name="RefSeq"/>
        </authorList>
    </citation>
    <scope>IDENTIFICATION</scope>
</reference>
<evidence type="ECO:0000313" key="8">
    <source>
        <dbReference type="Proteomes" id="UP001652642"/>
    </source>
</evidence>
<gene>
    <name evidence="9" type="primary">COX6A2</name>
</gene>
<proteinExistence type="inferred from homology"/>
<accession>A0A6J0UQL2</accession>
<dbReference type="GO" id="GO:0005743">
    <property type="term" value="C:mitochondrial inner membrane"/>
    <property type="evidence" value="ECO:0007669"/>
    <property type="project" value="UniProtKB-SubCell"/>
</dbReference>
<comment type="subcellular location">
    <subcellularLocation>
        <location evidence="1">Mitochondrion inner membrane</location>
    </subcellularLocation>
</comment>
<name>A0A6J0UQL2_9SAUR</name>
<dbReference type="InParanoid" id="A0A6J0UQL2"/>
<evidence type="ECO:0000313" key="9">
    <source>
        <dbReference type="RefSeq" id="XP_020662987.2"/>
    </source>
</evidence>
<dbReference type="Proteomes" id="UP001652642">
    <property type="component" value="Chromosome 6"/>
</dbReference>
<keyword evidence="3" id="KW-0809">Transit peptide</keyword>
<dbReference type="GeneID" id="110086427"/>
<dbReference type="GO" id="GO:0006123">
    <property type="term" value="P:mitochondrial electron transport, cytochrome c to oxygen"/>
    <property type="evidence" value="ECO:0007669"/>
    <property type="project" value="TreeGrafter"/>
</dbReference>
<sequence length="111" mass="12504">MLRFQHAAQLVAQGRNLATAAAGGHHGGRSNARTWKILCFVVAFPGLAVCWLNAWLKGREPGRHKRPDFAPYSHLRIRTKPYPWGDGNHTLLHNPRTNPLPTGYEVEDIHH</sequence>
<dbReference type="GO" id="GO:0030234">
    <property type="term" value="F:enzyme regulator activity"/>
    <property type="evidence" value="ECO:0007669"/>
    <property type="project" value="TreeGrafter"/>
</dbReference>
<dbReference type="OrthoDB" id="5947505at2759"/>
<dbReference type="RefSeq" id="XP_020662987.2">
    <property type="nucleotide sequence ID" value="XM_020807328.2"/>
</dbReference>
<organism evidence="8 9">
    <name type="scientific">Pogona vitticeps</name>
    <name type="common">central bearded dragon</name>
    <dbReference type="NCBI Taxonomy" id="103695"/>
    <lineage>
        <taxon>Eukaryota</taxon>
        <taxon>Metazoa</taxon>
        <taxon>Chordata</taxon>
        <taxon>Craniata</taxon>
        <taxon>Vertebrata</taxon>
        <taxon>Euteleostomi</taxon>
        <taxon>Lepidosauria</taxon>
        <taxon>Squamata</taxon>
        <taxon>Bifurcata</taxon>
        <taxon>Unidentata</taxon>
        <taxon>Episquamata</taxon>
        <taxon>Toxicofera</taxon>
        <taxon>Iguania</taxon>
        <taxon>Acrodonta</taxon>
        <taxon>Agamidae</taxon>
        <taxon>Amphibolurinae</taxon>
        <taxon>Pogona</taxon>
    </lineage>
</organism>
<protein>
    <submittedName>
        <fullName evidence="9">Cytochrome c oxidase subunit 6A2, mitochondrial</fullName>
    </submittedName>
</protein>
<dbReference type="SUPFAM" id="SSF81411">
    <property type="entry name" value="Mitochondrial cytochrome c oxidase subunit VIa"/>
    <property type="match status" value="1"/>
</dbReference>
<evidence type="ECO:0000256" key="2">
    <source>
        <dbReference type="ARBA" id="ARBA00022792"/>
    </source>
</evidence>
<evidence type="ECO:0000256" key="3">
    <source>
        <dbReference type="ARBA" id="ARBA00022946"/>
    </source>
</evidence>
<dbReference type="PIRSF" id="PIRSF000277">
    <property type="entry name" value="COX6A1"/>
    <property type="match status" value="1"/>
</dbReference>
<dbReference type="PANTHER" id="PTHR11504">
    <property type="entry name" value="CYTOCHROME C OXIDASE POLYPEPTIDE VIA"/>
    <property type="match status" value="1"/>
</dbReference>
<evidence type="ECO:0000256" key="4">
    <source>
        <dbReference type="ARBA" id="ARBA00023128"/>
    </source>
</evidence>
<keyword evidence="7" id="KW-1133">Transmembrane helix</keyword>
<dbReference type="KEGG" id="pvt:110086427"/>
<evidence type="ECO:0000256" key="6">
    <source>
        <dbReference type="RuleBase" id="RU004396"/>
    </source>
</evidence>
<dbReference type="PANTHER" id="PTHR11504:SF0">
    <property type="entry name" value="CYTOCHROME C OXIDASE SUBUNIT"/>
    <property type="match status" value="1"/>
</dbReference>
<dbReference type="AlphaFoldDB" id="A0A6J0UQL2"/>
<keyword evidence="8" id="KW-1185">Reference proteome</keyword>
<dbReference type="CTD" id="1339"/>
<dbReference type="InterPro" id="IPR036418">
    <property type="entry name" value="Cyt_c_oxidase_su6a_sf"/>
</dbReference>
<dbReference type="Gene3D" id="4.10.95.10">
    <property type="entry name" value="Cytochrome c oxidase, subunit VIa"/>
    <property type="match status" value="1"/>
</dbReference>
<keyword evidence="7" id="KW-0812">Transmembrane</keyword>
<evidence type="ECO:0000256" key="5">
    <source>
        <dbReference type="ARBA" id="ARBA00023136"/>
    </source>
</evidence>
<keyword evidence="5 7" id="KW-0472">Membrane</keyword>
<dbReference type="Pfam" id="PF02046">
    <property type="entry name" value="COX6A"/>
    <property type="match status" value="1"/>
</dbReference>
<dbReference type="InterPro" id="IPR001349">
    <property type="entry name" value="Cyt_c_oxidase_su6a"/>
</dbReference>
<keyword evidence="2" id="KW-0999">Mitochondrion inner membrane</keyword>
<keyword evidence="4" id="KW-0496">Mitochondrion</keyword>
<evidence type="ECO:0000256" key="7">
    <source>
        <dbReference type="SAM" id="Phobius"/>
    </source>
</evidence>
<comment type="similarity">
    <text evidence="6">Belongs to the cytochrome c oxidase subunit 6A family.</text>
</comment>
<evidence type="ECO:0000256" key="1">
    <source>
        <dbReference type="ARBA" id="ARBA00004273"/>
    </source>
</evidence>
<feature type="transmembrane region" description="Helical" evidence="7">
    <location>
        <begin position="35"/>
        <end position="56"/>
    </location>
</feature>